<dbReference type="AlphaFoldDB" id="A0A8B9BHL4"/>
<dbReference type="Proteomes" id="UP000694426">
    <property type="component" value="Unplaced"/>
</dbReference>
<feature type="domain" description="DHX34-like C2H2-type zinc finger" evidence="2">
    <location>
        <begin position="237"/>
        <end position="260"/>
    </location>
</feature>
<feature type="region of interest" description="Disordered" evidence="1">
    <location>
        <begin position="205"/>
        <end position="229"/>
    </location>
</feature>
<name>A0A8B9BHL4_9AVES</name>
<sequence length="261" mass="28472">MSSSSSATTWTSCRPCPARRHHQLLAFVSLLETTKPYLVNCIRVPALQALLLFSRSLDTNADCTRLVADGWLELTLPDAAAALRFLAAALQLRASWEKLLDQQLDPGGDEPSSRDLSALKRGLLEFLGMEAPYRLRQLTGLEKQTLYVGPQTVPAAPQLPGLFQGTELKPDEVKGGHRVTEFLTYNCLAVSTPFSHPLLHPPGGAGFGADPALSAPAAPPEEEAGSSSKTSALHRLYHCDICQQDFTLTPTEILRHKKQHR</sequence>
<accession>A0A8B9BHL4</accession>
<evidence type="ECO:0000313" key="4">
    <source>
        <dbReference type="Proteomes" id="UP000694426"/>
    </source>
</evidence>
<dbReference type="Pfam" id="PF24485">
    <property type="entry name" value="zf-C2H2_DHX34"/>
    <property type="match status" value="1"/>
</dbReference>
<proteinExistence type="predicted"/>
<protein>
    <recommendedName>
        <fullName evidence="2">DHX34-like C2H2-type zinc finger domain-containing protein</fullName>
    </recommendedName>
</protein>
<dbReference type="InterPro" id="IPR056382">
    <property type="entry name" value="DHX34_Znf-C2H2"/>
</dbReference>
<evidence type="ECO:0000256" key="1">
    <source>
        <dbReference type="SAM" id="MobiDB-lite"/>
    </source>
</evidence>
<evidence type="ECO:0000259" key="2">
    <source>
        <dbReference type="Pfam" id="PF24485"/>
    </source>
</evidence>
<reference evidence="3" key="2">
    <citation type="submission" date="2025-09" db="UniProtKB">
        <authorList>
            <consortium name="Ensembl"/>
        </authorList>
    </citation>
    <scope>IDENTIFICATION</scope>
</reference>
<reference evidence="3" key="1">
    <citation type="submission" date="2025-08" db="UniProtKB">
        <authorList>
            <consortium name="Ensembl"/>
        </authorList>
    </citation>
    <scope>IDENTIFICATION</scope>
</reference>
<organism evidence="3 4">
    <name type="scientific">Anser brachyrhynchus</name>
    <name type="common">Pink-footed goose</name>
    <dbReference type="NCBI Taxonomy" id="132585"/>
    <lineage>
        <taxon>Eukaryota</taxon>
        <taxon>Metazoa</taxon>
        <taxon>Chordata</taxon>
        <taxon>Craniata</taxon>
        <taxon>Vertebrata</taxon>
        <taxon>Euteleostomi</taxon>
        <taxon>Archelosauria</taxon>
        <taxon>Archosauria</taxon>
        <taxon>Dinosauria</taxon>
        <taxon>Saurischia</taxon>
        <taxon>Theropoda</taxon>
        <taxon>Coelurosauria</taxon>
        <taxon>Aves</taxon>
        <taxon>Neognathae</taxon>
        <taxon>Galloanserae</taxon>
        <taxon>Anseriformes</taxon>
        <taxon>Anatidae</taxon>
        <taxon>Anserinae</taxon>
        <taxon>Anser</taxon>
    </lineage>
</organism>
<dbReference type="Ensembl" id="ENSABRT00000006207.1">
    <property type="protein sequence ID" value="ENSABRP00000004356.1"/>
    <property type="gene ID" value="ENSABRG00000004024.1"/>
</dbReference>
<dbReference type="GeneTree" id="ENSGT00900000142292"/>
<evidence type="ECO:0000313" key="3">
    <source>
        <dbReference type="Ensembl" id="ENSABRP00000004356.1"/>
    </source>
</evidence>
<keyword evidence="4" id="KW-1185">Reference proteome</keyword>